<accession>A0A8S1QE54</accession>
<evidence type="ECO:0008006" key="4">
    <source>
        <dbReference type="Google" id="ProtNLM"/>
    </source>
</evidence>
<feature type="transmembrane region" description="Helical" evidence="1">
    <location>
        <begin position="170"/>
        <end position="194"/>
    </location>
</feature>
<dbReference type="AlphaFoldDB" id="A0A8S1QE54"/>
<proteinExistence type="predicted"/>
<dbReference type="OMA" id="GIYYFNQ"/>
<dbReference type="Proteomes" id="UP000688137">
    <property type="component" value="Unassembled WGS sequence"/>
</dbReference>
<organism evidence="2 3">
    <name type="scientific">Paramecium primaurelia</name>
    <dbReference type="NCBI Taxonomy" id="5886"/>
    <lineage>
        <taxon>Eukaryota</taxon>
        <taxon>Sar</taxon>
        <taxon>Alveolata</taxon>
        <taxon>Ciliophora</taxon>
        <taxon>Intramacronucleata</taxon>
        <taxon>Oligohymenophorea</taxon>
        <taxon>Peniculida</taxon>
        <taxon>Parameciidae</taxon>
        <taxon>Paramecium</taxon>
    </lineage>
</organism>
<evidence type="ECO:0000256" key="1">
    <source>
        <dbReference type="SAM" id="Phobius"/>
    </source>
</evidence>
<keyword evidence="3" id="KW-1185">Reference proteome</keyword>
<feature type="transmembrane region" description="Helical" evidence="1">
    <location>
        <begin position="329"/>
        <end position="360"/>
    </location>
</feature>
<protein>
    <recommendedName>
        <fullName evidence="4">Transmembrane protein</fullName>
    </recommendedName>
</protein>
<sequence length="406" mass="47315">MIQADYNQPSYVEMINQSILIEKVKYPTLDPIISNDQLNNKEIKNDLQVENKQPFRQTINRAHFLTKYYCYSILQYIGVLSIFLLTQDFRFVEILCIVEYSPFEEHQNFYYGSEEYRNGEDYRKLFGRYDSLSRYSFRWTYFIFIALTIGLTLKLIIGRSSRKMVKHQKWFYIVYTILIGLDLGGFACISKGSWRNDAKIFYTKIVCVGLVGNALLQIILIQINKSHSYGKVSSYLIYILFPINNFLFAFDCEYNKPILVLEVVFVYGIYYFNQLNKSLLSNPEDLPKGFNILEYINKSYSIINTNLPEQLDKNLEQVKNDNVIINKNLFLGCAIVFGYLIFLIFLGFVDTFVCIILSGFTLLSLLDTQVASKSLKDEDVLVAVCLTYVDFFSPIKNFIRSTSIKI</sequence>
<comment type="caution">
    <text evidence="2">The sequence shown here is derived from an EMBL/GenBank/DDBJ whole genome shotgun (WGS) entry which is preliminary data.</text>
</comment>
<gene>
    <name evidence="2" type="ORF">PPRIM_AZ9-3.1.T1580015</name>
</gene>
<dbReference type="EMBL" id="CAJJDM010000163">
    <property type="protein sequence ID" value="CAD8114078.1"/>
    <property type="molecule type" value="Genomic_DNA"/>
</dbReference>
<reference evidence="2" key="1">
    <citation type="submission" date="2021-01" db="EMBL/GenBank/DDBJ databases">
        <authorList>
            <consortium name="Genoscope - CEA"/>
            <person name="William W."/>
        </authorList>
    </citation>
    <scope>NUCLEOTIDE SEQUENCE</scope>
</reference>
<evidence type="ECO:0000313" key="2">
    <source>
        <dbReference type="EMBL" id="CAD8114078.1"/>
    </source>
</evidence>
<feature type="transmembrane region" description="Helical" evidence="1">
    <location>
        <begin position="68"/>
        <end position="85"/>
    </location>
</feature>
<feature type="transmembrane region" description="Helical" evidence="1">
    <location>
        <begin position="380"/>
        <end position="399"/>
    </location>
</feature>
<feature type="transmembrane region" description="Helical" evidence="1">
    <location>
        <begin position="139"/>
        <end position="158"/>
    </location>
</feature>
<name>A0A8S1QE54_PARPR</name>
<evidence type="ECO:0000313" key="3">
    <source>
        <dbReference type="Proteomes" id="UP000688137"/>
    </source>
</evidence>
<keyword evidence="1" id="KW-0812">Transmembrane</keyword>
<feature type="transmembrane region" description="Helical" evidence="1">
    <location>
        <begin position="200"/>
        <end position="220"/>
    </location>
</feature>
<keyword evidence="1" id="KW-1133">Transmembrane helix</keyword>
<keyword evidence="1" id="KW-0472">Membrane</keyword>